<name>A0ABP7UHF8_9BACT</name>
<organism evidence="1 2">
    <name type="scientific">Hymenobacter glaciei</name>
    <dbReference type="NCBI Taxonomy" id="877209"/>
    <lineage>
        <taxon>Bacteria</taxon>
        <taxon>Pseudomonadati</taxon>
        <taxon>Bacteroidota</taxon>
        <taxon>Cytophagia</taxon>
        <taxon>Cytophagales</taxon>
        <taxon>Hymenobacteraceae</taxon>
        <taxon>Hymenobacter</taxon>
    </lineage>
</organism>
<evidence type="ECO:0000313" key="2">
    <source>
        <dbReference type="Proteomes" id="UP001501469"/>
    </source>
</evidence>
<dbReference type="Proteomes" id="UP001501469">
    <property type="component" value="Unassembled WGS sequence"/>
</dbReference>
<keyword evidence="2" id="KW-1185">Reference proteome</keyword>
<gene>
    <name evidence="1" type="ORF">GCM10022409_31910</name>
</gene>
<accession>A0ABP7UHF8</accession>
<dbReference type="RefSeq" id="WP_345056483.1">
    <property type="nucleotide sequence ID" value="NZ_BAABDK010000025.1"/>
</dbReference>
<evidence type="ECO:0000313" key="1">
    <source>
        <dbReference type="EMBL" id="GAA4043520.1"/>
    </source>
</evidence>
<evidence type="ECO:0008006" key="3">
    <source>
        <dbReference type="Google" id="ProtNLM"/>
    </source>
</evidence>
<sequence>MDQQRSIYRVRLLYQVLEVVLARYYARRKQAPSLATSAAPVVWEAALEKAFTCYHKRYGIRRLRVELREEGHRVGPSAAASRC</sequence>
<reference evidence="2" key="1">
    <citation type="journal article" date="2019" name="Int. J. Syst. Evol. Microbiol.">
        <title>The Global Catalogue of Microorganisms (GCM) 10K type strain sequencing project: providing services to taxonomists for standard genome sequencing and annotation.</title>
        <authorList>
            <consortium name="The Broad Institute Genomics Platform"/>
            <consortium name="The Broad Institute Genome Sequencing Center for Infectious Disease"/>
            <person name="Wu L."/>
            <person name="Ma J."/>
        </authorList>
    </citation>
    <scope>NUCLEOTIDE SEQUENCE [LARGE SCALE GENOMIC DNA]</scope>
    <source>
        <strain evidence="2">JCM 17225</strain>
    </source>
</reference>
<proteinExistence type="predicted"/>
<protein>
    <recommendedName>
        <fullName evidence="3">HTH-like domain-containing protein</fullName>
    </recommendedName>
</protein>
<comment type="caution">
    <text evidence="1">The sequence shown here is derived from an EMBL/GenBank/DDBJ whole genome shotgun (WGS) entry which is preliminary data.</text>
</comment>
<dbReference type="EMBL" id="BAABDK010000025">
    <property type="protein sequence ID" value="GAA4043520.1"/>
    <property type="molecule type" value="Genomic_DNA"/>
</dbReference>